<dbReference type="Pfam" id="PF00069">
    <property type="entry name" value="Pkinase"/>
    <property type="match status" value="1"/>
</dbReference>
<gene>
    <name evidence="14" type="ORF">AGLY_009192</name>
</gene>
<evidence type="ECO:0000256" key="12">
    <source>
        <dbReference type="RuleBase" id="RU000304"/>
    </source>
</evidence>
<evidence type="ECO:0000256" key="6">
    <source>
        <dbReference type="ARBA" id="ARBA00022777"/>
    </source>
</evidence>
<dbReference type="InterPro" id="IPR008271">
    <property type="entry name" value="Ser/Thr_kinase_AS"/>
</dbReference>
<evidence type="ECO:0000256" key="11">
    <source>
        <dbReference type="PROSITE-ProRule" id="PRU10141"/>
    </source>
</evidence>
<dbReference type="AlphaFoldDB" id="A0A6G0TKS9"/>
<evidence type="ECO:0000313" key="14">
    <source>
        <dbReference type="EMBL" id="KAE9533554.1"/>
    </source>
</evidence>
<evidence type="ECO:0000256" key="10">
    <source>
        <dbReference type="ARBA" id="ARBA00048367"/>
    </source>
</evidence>
<organism evidence="14 15">
    <name type="scientific">Aphis glycines</name>
    <name type="common">Soybean aphid</name>
    <dbReference type="NCBI Taxonomy" id="307491"/>
    <lineage>
        <taxon>Eukaryota</taxon>
        <taxon>Metazoa</taxon>
        <taxon>Ecdysozoa</taxon>
        <taxon>Arthropoda</taxon>
        <taxon>Hexapoda</taxon>
        <taxon>Insecta</taxon>
        <taxon>Pterygota</taxon>
        <taxon>Neoptera</taxon>
        <taxon>Paraneoptera</taxon>
        <taxon>Hemiptera</taxon>
        <taxon>Sternorrhyncha</taxon>
        <taxon>Aphidomorpha</taxon>
        <taxon>Aphidoidea</taxon>
        <taxon>Aphididae</taxon>
        <taxon>Aphidini</taxon>
        <taxon>Aphis</taxon>
        <taxon>Aphis</taxon>
    </lineage>
</organism>
<dbReference type="GO" id="GO:0004693">
    <property type="term" value="F:cyclin-dependent protein serine/threonine kinase activity"/>
    <property type="evidence" value="ECO:0007669"/>
    <property type="project" value="UniProtKB-EC"/>
</dbReference>
<protein>
    <recommendedName>
        <fullName evidence="13">Protein kinase domain-containing protein</fullName>
    </recommendedName>
</protein>
<evidence type="ECO:0000259" key="13">
    <source>
        <dbReference type="PROSITE" id="PS50011"/>
    </source>
</evidence>
<evidence type="ECO:0000256" key="2">
    <source>
        <dbReference type="ARBA" id="ARBA00006485"/>
    </source>
</evidence>
<proteinExistence type="inferred from homology"/>
<dbReference type="PANTHER" id="PTHR24056">
    <property type="entry name" value="CELL DIVISION PROTEIN KINASE"/>
    <property type="match status" value="1"/>
</dbReference>
<dbReference type="EMBL" id="VYZN01000034">
    <property type="protein sequence ID" value="KAE9533554.1"/>
    <property type="molecule type" value="Genomic_DNA"/>
</dbReference>
<dbReference type="InterPro" id="IPR017441">
    <property type="entry name" value="Protein_kinase_ATP_BS"/>
</dbReference>
<name>A0A6G0TKS9_APHGL</name>
<evidence type="ECO:0000256" key="9">
    <source>
        <dbReference type="ARBA" id="ARBA00047811"/>
    </source>
</evidence>
<comment type="subcellular location">
    <subcellularLocation>
        <location evidence="1">Nucleus</location>
    </subcellularLocation>
</comment>
<dbReference type="SMART" id="SM00220">
    <property type="entry name" value="S_TKc"/>
    <property type="match status" value="1"/>
</dbReference>
<accession>A0A6G0TKS9</accession>
<reference evidence="14 15" key="1">
    <citation type="submission" date="2019-08" db="EMBL/GenBank/DDBJ databases">
        <title>The genome of the soybean aphid Biotype 1, its phylome, world population structure and adaptation to the North American continent.</title>
        <authorList>
            <person name="Giordano R."/>
            <person name="Donthu R.K."/>
            <person name="Hernandez A.G."/>
            <person name="Wright C.L."/>
            <person name="Zimin A.V."/>
        </authorList>
    </citation>
    <scope>NUCLEOTIDE SEQUENCE [LARGE SCALE GENOMIC DNA]</scope>
    <source>
        <tissue evidence="14">Whole aphids</tissue>
    </source>
</reference>
<dbReference type="FunFam" id="1.10.510.10:FF:000203">
    <property type="entry name" value="Cyclin-dependent kinase 9"/>
    <property type="match status" value="1"/>
</dbReference>
<evidence type="ECO:0000256" key="3">
    <source>
        <dbReference type="ARBA" id="ARBA00022527"/>
    </source>
</evidence>
<dbReference type="GO" id="GO:0005524">
    <property type="term" value="F:ATP binding"/>
    <property type="evidence" value="ECO:0007669"/>
    <property type="project" value="UniProtKB-UniRule"/>
</dbReference>
<keyword evidence="15" id="KW-1185">Reference proteome</keyword>
<evidence type="ECO:0000256" key="1">
    <source>
        <dbReference type="ARBA" id="ARBA00004123"/>
    </source>
</evidence>
<keyword evidence="5 11" id="KW-0547">Nucleotide-binding</keyword>
<keyword evidence="6" id="KW-0418">Kinase</keyword>
<comment type="catalytic activity">
    <reaction evidence="9">
        <text>L-threonyl-[protein] + ATP = O-phospho-L-threonyl-[protein] + ADP + H(+)</text>
        <dbReference type="Rhea" id="RHEA:46608"/>
        <dbReference type="Rhea" id="RHEA-COMP:11060"/>
        <dbReference type="Rhea" id="RHEA-COMP:11605"/>
        <dbReference type="ChEBI" id="CHEBI:15378"/>
        <dbReference type="ChEBI" id="CHEBI:30013"/>
        <dbReference type="ChEBI" id="CHEBI:30616"/>
        <dbReference type="ChEBI" id="CHEBI:61977"/>
        <dbReference type="ChEBI" id="CHEBI:456216"/>
        <dbReference type="EC" id="2.7.11.22"/>
    </reaction>
</comment>
<evidence type="ECO:0000256" key="7">
    <source>
        <dbReference type="ARBA" id="ARBA00022840"/>
    </source>
</evidence>
<comment type="similarity">
    <text evidence="2">Belongs to the protein kinase superfamily. CMGC Ser/Thr protein kinase family. CDC2/CDKX subfamily.</text>
</comment>
<keyword evidence="8" id="KW-0539">Nucleus</keyword>
<feature type="binding site" evidence="11">
    <location>
        <position position="104"/>
    </location>
    <ligand>
        <name>ATP</name>
        <dbReference type="ChEBI" id="CHEBI:30616"/>
    </ligand>
</feature>
<dbReference type="PROSITE" id="PS00107">
    <property type="entry name" value="PROTEIN_KINASE_ATP"/>
    <property type="match status" value="1"/>
</dbReference>
<evidence type="ECO:0000256" key="5">
    <source>
        <dbReference type="ARBA" id="ARBA00022741"/>
    </source>
</evidence>
<keyword evidence="3 12" id="KW-0723">Serine/threonine-protein kinase</keyword>
<keyword evidence="7 11" id="KW-0067">ATP-binding</keyword>
<dbReference type="InterPro" id="IPR000719">
    <property type="entry name" value="Prot_kinase_dom"/>
</dbReference>
<evidence type="ECO:0000256" key="4">
    <source>
        <dbReference type="ARBA" id="ARBA00022679"/>
    </source>
</evidence>
<dbReference type="PANTHER" id="PTHR24056:SF233">
    <property type="entry name" value="CYCLIN-DEPENDENT KINASE 9"/>
    <property type="match status" value="1"/>
</dbReference>
<evidence type="ECO:0000313" key="15">
    <source>
        <dbReference type="Proteomes" id="UP000475862"/>
    </source>
</evidence>
<dbReference type="SUPFAM" id="SSF56112">
    <property type="entry name" value="Protein kinase-like (PK-like)"/>
    <property type="match status" value="1"/>
</dbReference>
<dbReference type="Gene3D" id="1.10.510.10">
    <property type="entry name" value="Transferase(Phosphotransferase) domain 1"/>
    <property type="match status" value="1"/>
</dbReference>
<dbReference type="InterPro" id="IPR050108">
    <property type="entry name" value="CDK"/>
</dbReference>
<dbReference type="Proteomes" id="UP000475862">
    <property type="component" value="Unassembled WGS sequence"/>
</dbReference>
<evidence type="ECO:0000256" key="8">
    <source>
        <dbReference type="ARBA" id="ARBA00023242"/>
    </source>
</evidence>
<sequence>MENKKESLPTSQEFSNEFIKFMTSTATNKYSPKTLPSPSPELNANRLKLEKEKYLEQFERCNGFEFCRDVNQYQPLVKIGKGSYGEVFKAQDKNDPNVIVAIKKMITLREEEGFPVTSLREVRILKQLNHNNVIKLIEICHTKACKENKHRSTFFLVFEFCEHDLAGLIANKEIKFELADIKQFMKQLLNGLFYIHLNKILHRDIKSSNILVTKTGILKLADFGLSRAFSIPTIDKPNKYTNGVVTLWYRPPELLLGERNYGPAIDMWGAGCIMAEFFTGFPVMQGSSEISQLMLISSLCGSITPEVWPNVVNLDVYKKIVLPKQNKRKIHTYFIHHTSSSLGCDLIDHLLMLDPEKRYDANTALNHDFFWKDPMPSDLSKVMSQIKNNCHEYNVFQKRKFQKNQQIVKCAKPKGVINNGASTSGFHEHIY</sequence>
<dbReference type="InterPro" id="IPR011009">
    <property type="entry name" value="Kinase-like_dom_sf"/>
</dbReference>
<comment type="caution">
    <text evidence="14">The sequence shown here is derived from an EMBL/GenBank/DDBJ whole genome shotgun (WGS) entry which is preliminary data.</text>
</comment>
<dbReference type="FunFam" id="3.30.200.20:FF:000124">
    <property type="entry name" value="Cyclin-dependent kinase 4"/>
    <property type="match status" value="1"/>
</dbReference>
<feature type="domain" description="Protein kinase" evidence="13">
    <location>
        <begin position="73"/>
        <end position="370"/>
    </location>
</feature>
<comment type="catalytic activity">
    <reaction evidence="10">
        <text>L-seryl-[protein] + ATP = O-phospho-L-seryl-[protein] + ADP + H(+)</text>
        <dbReference type="Rhea" id="RHEA:17989"/>
        <dbReference type="Rhea" id="RHEA-COMP:9863"/>
        <dbReference type="Rhea" id="RHEA-COMP:11604"/>
        <dbReference type="ChEBI" id="CHEBI:15378"/>
        <dbReference type="ChEBI" id="CHEBI:29999"/>
        <dbReference type="ChEBI" id="CHEBI:30616"/>
        <dbReference type="ChEBI" id="CHEBI:83421"/>
        <dbReference type="ChEBI" id="CHEBI:456216"/>
        <dbReference type="EC" id="2.7.11.22"/>
    </reaction>
</comment>
<dbReference type="PROSITE" id="PS50011">
    <property type="entry name" value="PROTEIN_KINASE_DOM"/>
    <property type="match status" value="1"/>
</dbReference>
<dbReference type="Gene3D" id="3.30.200.20">
    <property type="entry name" value="Phosphorylase Kinase, domain 1"/>
    <property type="match status" value="1"/>
</dbReference>
<dbReference type="GO" id="GO:0005634">
    <property type="term" value="C:nucleus"/>
    <property type="evidence" value="ECO:0007669"/>
    <property type="project" value="UniProtKB-SubCell"/>
</dbReference>
<keyword evidence="4" id="KW-0808">Transferase</keyword>
<dbReference type="OrthoDB" id="28397at2759"/>
<dbReference type="PROSITE" id="PS00108">
    <property type="entry name" value="PROTEIN_KINASE_ST"/>
    <property type="match status" value="1"/>
</dbReference>
<dbReference type="GO" id="GO:0008353">
    <property type="term" value="F:RNA polymerase II CTD heptapeptide repeat kinase activity"/>
    <property type="evidence" value="ECO:0007669"/>
    <property type="project" value="TreeGrafter"/>
</dbReference>